<evidence type="ECO:0008006" key="3">
    <source>
        <dbReference type="Google" id="ProtNLM"/>
    </source>
</evidence>
<protein>
    <recommendedName>
        <fullName evidence="3">Transposase IS4-like domain-containing protein</fullName>
    </recommendedName>
</protein>
<keyword evidence="2" id="KW-1185">Reference proteome</keyword>
<dbReference type="EMBL" id="JBHMQV010000009">
    <property type="protein sequence ID" value="MFC0844762.1"/>
    <property type="molecule type" value="Genomic_DNA"/>
</dbReference>
<dbReference type="Proteomes" id="UP001589887">
    <property type="component" value="Unassembled WGS sequence"/>
</dbReference>
<evidence type="ECO:0000313" key="1">
    <source>
        <dbReference type="EMBL" id="MFC0844762.1"/>
    </source>
</evidence>
<evidence type="ECO:0000313" key="2">
    <source>
        <dbReference type="Proteomes" id="UP001589887"/>
    </source>
</evidence>
<dbReference type="InterPro" id="IPR012337">
    <property type="entry name" value="RNaseH-like_sf"/>
</dbReference>
<name>A0ABV6TG50_9ACTN</name>
<proteinExistence type="predicted"/>
<reference evidence="1 2" key="1">
    <citation type="submission" date="2024-09" db="EMBL/GenBank/DDBJ databases">
        <authorList>
            <person name="Sun Q."/>
            <person name="Mori K."/>
        </authorList>
    </citation>
    <scope>NUCLEOTIDE SEQUENCE [LARGE SCALE GENOMIC DNA]</scope>
    <source>
        <strain evidence="1 2">JCM 4557</strain>
    </source>
</reference>
<comment type="caution">
    <text evidence="1">The sequence shown here is derived from an EMBL/GenBank/DDBJ whole genome shotgun (WGS) entry which is preliminary data.</text>
</comment>
<dbReference type="SUPFAM" id="SSF53098">
    <property type="entry name" value="Ribonuclease H-like"/>
    <property type="match status" value="1"/>
</dbReference>
<organism evidence="1 2">
    <name type="scientific">Streptomyces noboritoensis</name>
    <dbReference type="NCBI Taxonomy" id="67337"/>
    <lineage>
        <taxon>Bacteria</taxon>
        <taxon>Bacillati</taxon>
        <taxon>Actinomycetota</taxon>
        <taxon>Actinomycetes</taxon>
        <taxon>Kitasatosporales</taxon>
        <taxon>Streptomycetaceae</taxon>
        <taxon>Streptomyces</taxon>
    </lineage>
</organism>
<sequence>MRETGTKAATKAPLVLVSTDLAASVEALVARYAWRWAIEVTFAEAREHLGAGQARTRTRHAVERCVPFTLYCYTITVVWYTLHGHHPHDVADRRRIAPWYTTKAEPSFTDMIVKLRRVMIAARYSPNTPARPTDQEIRAVQHAWATASINTG</sequence>
<gene>
    <name evidence="1" type="ORF">ACFH04_13740</name>
</gene>
<accession>A0ABV6TG50</accession>
<dbReference type="RefSeq" id="WP_394319225.1">
    <property type="nucleotide sequence ID" value="NZ_JBHMQV010000009.1"/>
</dbReference>